<dbReference type="AlphaFoldDB" id="A0A1D2VPW6"/>
<dbReference type="PANTHER" id="PTHR10404">
    <property type="entry name" value="N-ACETYLATED-ALPHA-LINKED ACIDIC DIPEPTIDASE"/>
    <property type="match status" value="1"/>
</dbReference>
<dbReference type="InterPro" id="IPR046450">
    <property type="entry name" value="PA_dom_sf"/>
</dbReference>
<dbReference type="PANTHER" id="PTHR10404:SF46">
    <property type="entry name" value="VACUOLAR PROTEIN SORTING-ASSOCIATED PROTEIN 70"/>
    <property type="match status" value="1"/>
</dbReference>
<comment type="similarity">
    <text evidence="1">Belongs to the peptidase M28 family. M28B subfamily.</text>
</comment>
<dbReference type="SUPFAM" id="SSF47672">
    <property type="entry name" value="Transferrin receptor-like dimerisation domain"/>
    <property type="match status" value="1"/>
</dbReference>
<dbReference type="Gene3D" id="3.50.30.30">
    <property type="match status" value="1"/>
</dbReference>
<dbReference type="SUPFAM" id="SSF53187">
    <property type="entry name" value="Zn-dependent exopeptidases"/>
    <property type="match status" value="1"/>
</dbReference>
<dbReference type="Pfam" id="PF04389">
    <property type="entry name" value="Peptidase_M28"/>
    <property type="match status" value="1"/>
</dbReference>
<evidence type="ECO:0000313" key="6">
    <source>
        <dbReference type="EMBL" id="ODV63587.1"/>
    </source>
</evidence>
<name>A0A1D2VPW6_9ASCO</name>
<dbReference type="Pfam" id="PF04253">
    <property type="entry name" value="TFR_dimer"/>
    <property type="match status" value="1"/>
</dbReference>
<evidence type="ECO:0000259" key="5">
    <source>
        <dbReference type="Pfam" id="PF04389"/>
    </source>
</evidence>
<feature type="domain" description="Peptidase M28" evidence="5">
    <location>
        <begin position="419"/>
        <end position="601"/>
    </location>
</feature>
<accession>A0A1D2VPW6</accession>
<dbReference type="STRING" id="1344418.A0A1D2VPW6"/>
<dbReference type="GeneID" id="30965907"/>
<keyword evidence="3" id="KW-0812">Transmembrane</keyword>
<protein>
    <submittedName>
        <fullName evidence="6">Zn-dependent exopeptidase</fullName>
    </submittedName>
</protein>
<evidence type="ECO:0000256" key="2">
    <source>
        <dbReference type="SAM" id="MobiDB-lite"/>
    </source>
</evidence>
<dbReference type="InterPro" id="IPR036757">
    <property type="entry name" value="TFR-like_dimer_dom_sf"/>
</dbReference>
<dbReference type="InterPro" id="IPR039373">
    <property type="entry name" value="Peptidase_M28B"/>
</dbReference>
<feature type="region of interest" description="Disordered" evidence="2">
    <location>
        <begin position="1"/>
        <end position="32"/>
    </location>
</feature>
<dbReference type="OrthoDB" id="5841748at2759"/>
<proteinExistence type="inferred from homology"/>
<dbReference type="InterPro" id="IPR007484">
    <property type="entry name" value="Peptidase_M28"/>
</dbReference>
<dbReference type="FunFam" id="3.40.630.10:FF:000101">
    <property type="entry name" value="N-acetylated alpha-linked acidic dipeptidase like 1"/>
    <property type="match status" value="1"/>
</dbReference>
<gene>
    <name evidence="6" type="ORF">ASCRUDRAFT_73404</name>
</gene>
<reference evidence="7" key="1">
    <citation type="submission" date="2016-05" db="EMBL/GenBank/DDBJ databases">
        <title>Comparative genomics of biotechnologically important yeasts.</title>
        <authorList>
            <consortium name="DOE Joint Genome Institute"/>
            <person name="Riley R."/>
            <person name="Haridas S."/>
            <person name="Wolfe K.H."/>
            <person name="Lopes M.R."/>
            <person name="Hittinger C.T."/>
            <person name="Goker M."/>
            <person name="Salamov A."/>
            <person name="Wisecaver J."/>
            <person name="Long T.M."/>
            <person name="Aerts A.L."/>
            <person name="Barry K."/>
            <person name="Choi C."/>
            <person name="Clum A."/>
            <person name="Coughlan A.Y."/>
            <person name="Deshpande S."/>
            <person name="Douglass A.P."/>
            <person name="Hanson S.J."/>
            <person name="Klenk H.-P."/>
            <person name="Labutti K."/>
            <person name="Lapidus A."/>
            <person name="Lindquist E."/>
            <person name="Lipzen A."/>
            <person name="Meier-Kolthoff J.P."/>
            <person name="Ohm R.A."/>
            <person name="Otillar R.P."/>
            <person name="Pangilinan J."/>
            <person name="Peng Y."/>
            <person name="Rokas A."/>
            <person name="Rosa C.A."/>
            <person name="Scheuner C."/>
            <person name="Sibirny A.A."/>
            <person name="Slot J.C."/>
            <person name="Stielow J.B."/>
            <person name="Sun H."/>
            <person name="Kurtzman C.P."/>
            <person name="Blackwell M."/>
            <person name="Grigoriev I.V."/>
            <person name="Jeffries T.W."/>
        </authorList>
    </citation>
    <scope>NUCLEOTIDE SEQUENCE [LARGE SCALE GENOMIC DNA]</scope>
    <source>
        <strain evidence="7">DSM 1968</strain>
    </source>
</reference>
<feature type="compositionally biased region" description="Low complexity" evidence="2">
    <location>
        <begin position="1"/>
        <end position="14"/>
    </location>
</feature>
<evidence type="ECO:0000313" key="7">
    <source>
        <dbReference type="Proteomes" id="UP000095038"/>
    </source>
</evidence>
<feature type="compositionally biased region" description="Polar residues" evidence="2">
    <location>
        <begin position="16"/>
        <end position="32"/>
    </location>
</feature>
<sequence>MSSNSTSSHSLAASFPNDSTPLLPTSAPNTKSSSVNLVKLTGTEQKKRVYKRFFLFCLWGSFFTFCFNLVFLPRTSLGRDLKRLHFDPLTKSDLKRIYLNTISSTNSDHNNHDNDGDSQNTIAQKFLDYIHNYNLNNIDSKFRNPDHIHNYLNSSSEPIVDYTLNSFKKSGLKQSYIESYDINLNIPIKTDLLLKDANLNTLYHPSLVEPSISEDPLTKNASIFSKSFNPFSKSANITSTFSFVNYASIDDFKSISHSNININNTICIIRNGKLSSYLKIKNSEKNGCIGAIFFNDPSDDGLFTIKNGYNTYPNGFSRNPNSIERNTLNSIELFSQNQYQNENENQKLRKHFYPTIPSIPISYKEILPVLAKINGKNPNFNNWSGDLIEDFDYSVGPSDSNHLLNLINLQSDQSKTIKNIIAKIPGILPGEDLIIGNHRDSLTTNGNLGGSAVLLEISRGLGNLVKLGWKPLRTITLISWDAKEYGMLGSNKFGEIHSSSLMKNSLGYINIDNNIVYGTNFNVNSNPLYYNLIKKVSKLIPFNTDDDSDISLFQYWKSQDNNSFGISASDSDYSVFQNHLTIPTIDIKFTSNKDKDPVFHKNSIYNSVNWLQNLTDNEFNYHQTLCKFIGLLILTIDENELIPFKTNDYSLHVFESFKKIEKSINNDWYSKILSVQFLKKTIKDEPELKVIIYHFLRYYKENKIIDQKNRNNDDHDLNTIRFKDLTKFMFQVLSNFVDQSQIFDEYTTSIQDQVTNDYPWFKAYKKIKLAIQIKVANFKLVHLDRKFYYEKGINDRKWLRHLIFAPDRETGLIGGILPGLDESIKDNNFEKSCIWILLVLSRIHQLIENLG</sequence>
<dbReference type="SUPFAM" id="SSF52025">
    <property type="entry name" value="PA domain"/>
    <property type="match status" value="1"/>
</dbReference>
<evidence type="ECO:0000256" key="1">
    <source>
        <dbReference type="ARBA" id="ARBA00005634"/>
    </source>
</evidence>
<dbReference type="InterPro" id="IPR007365">
    <property type="entry name" value="TFR-like_dimer_dom"/>
</dbReference>
<evidence type="ECO:0000256" key="3">
    <source>
        <dbReference type="SAM" id="Phobius"/>
    </source>
</evidence>
<keyword evidence="3" id="KW-1133">Transmembrane helix</keyword>
<keyword evidence="3" id="KW-0472">Membrane</keyword>
<evidence type="ECO:0000259" key="4">
    <source>
        <dbReference type="Pfam" id="PF04253"/>
    </source>
</evidence>
<organism evidence="6 7">
    <name type="scientific">Ascoidea rubescens DSM 1968</name>
    <dbReference type="NCBI Taxonomy" id="1344418"/>
    <lineage>
        <taxon>Eukaryota</taxon>
        <taxon>Fungi</taxon>
        <taxon>Dikarya</taxon>
        <taxon>Ascomycota</taxon>
        <taxon>Saccharomycotina</taxon>
        <taxon>Saccharomycetes</taxon>
        <taxon>Ascoideaceae</taxon>
        <taxon>Ascoidea</taxon>
    </lineage>
</organism>
<dbReference type="Gene3D" id="1.20.930.40">
    <property type="entry name" value="Transferrin receptor-like, dimerisation domain"/>
    <property type="match status" value="1"/>
</dbReference>
<dbReference type="Proteomes" id="UP000095038">
    <property type="component" value="Unassembled WGS sequence"/>
</dbReference>
<dbReference type="EMBL" id="KV454475">
    <property type="protein sequence ID" value="ODV63587.1"/>
    <property type="molecule type" value="Genomic_DNA"/>
</dbReference>
<feature type="transmembrane region" description="Helical" evidence="3">
    <location>
        <begin position="53"/>
        <end position="72"/>
    </location>
</feature>
<feature type="domain" description="Transferrin receptor-like dimerisation" evidence="4">
    <location>
        <begin position="730"/>
        <end position="849"/>
    </location>
</feature>
<keyword evidence="7" id="KW-1185">Reference proteome</keyword>
<dbReference type="Gene3D" id="3.40.630.10">
    <property type="entry name" value="Zn peptidases"/>
    <property type="match status" value="1"/>
</dbReference>
<dbReference type="RefSeq" id="XP_020049894.1">
    <property type="nucleotide sequence ID" value="XM_020192271.1"/>
</dbReference>
<dbReference type="InParanoid" id="A0A1D2VPW6"/>
<dbReference type="GO" id="GO:0004180">
    <property type="term" value="F:carboxypeptidase activity"/>
    <property type="evidence" value="ECO:0007669"/>
    <property type="project" value="TreeGrafter"/>
</dbReference>